<dbReference type="Proteomes" id="UP000001460">
    <property type="component" value="Unassembled WGS sequence"/>
</dbReference>
<dbReference type="Pfam" id="PF21405">
    <property type="entry name" value="AMG1_II"/>
    <property type="match status" value="1"/>
</dbReference>
<evidence type="ECO:0000256" key="5">
    <source>
        <dbReference type="ARBA" id="ARBA00023235"/>
    </source>
</evidence>
<organism evidence="10 11">
    <name type="scientific">Cryptosporidium muris (strain RN66)</name>
    <dbReference type="NCBI Taxonomy" id="441375"/>
    <lineage>
        <taxon>Eukaryota</taxon>
        <taxon>Sar</taxon>
        <taxon>Alveolata</taxon>
        <taxon>Apicomplexa</taxon>
        <taxon>Conoidasida</taxon>
        <taxon>Coccidia</taxon>
        <taxon>Eucoccidiorida</taxon>
        <taxon>Eimeriorina</taxon>
        <taxon>Cryptosporidiidae</taxon>
        <taxon>Cryptosporidium</taxon>
    </lineage>
</organism>
<dbReference type="OrthoDB" id="1928at2759"/>
<dbReference type="SUPFAM" id="SSF53738">
    <property type="entry name" value="Phosphoglucomutase, first 3 domains"/>
    <property type="match status" value="3"/>
</dbReference>
<dbReference type="EC" id="5.4.2.3" evidence="10"/>
<dbReference type="GO" id="GO:0004610">
    <property type="term" value="F:phosphoacetylglucosamine mutase activity"/>
    <property type="evidence" value="ECO:0007669"/>
    <property type="project" value="UniProtKB-EC"/>
</dbReference>
<dbReference type="InterPro" id="IPR049023">
    <property type="entry name" value="AMG1_II"/>
</dbReference>
<dbReference type="InterPro" id="IPR005844">
    <property type="entry name" value="A-D-PHexomutase_a/b/a-I"/>
</dbReference>
<dbReference type="Gene3D" id="3.40.120.10">
    <property type="entry name" value="Alpha-D-Glucose-1,6-Bisphosphate, subunit A, domain 3"/>
    <property type="match status" value="2"/>
</dbReference>
<feature type="domain" description="Alpha-D-phosphohexomutase alpha/beta/alpha" evidence="7">
    <location>
        <begin position="66"/>
        <end position="98"/>
    </location>
</feature>
<reference evidence="10" key="1">
    <citation type="submission" date="2008-06" db="EMBL/GenBank/DDBJ databases">
        <authorList>
            <person name="Lorenzi H."/>
            <person name="Inman J."/>
            <person name="Miller J."/>
            <person name="Schobel S."/>
            <person name="Amedeo P."/>
            <person name="Caler E.V."/>
            <person name="da Silva J."/>
        </authorList>
    </citation>
    <scope>NUCLEOTIDE SEQUENCE [LARGE SCALE GENOMIC DNA]</scope>
    <source>
        <strain evidence="10">RN66</strain>
    </source>
</reference>
<dbReference type="InterPro" id="IPR005843">
    <property type="entry name" value="A-D-PHexomutase_C"/>
</dbReference>
<evidence type="ECO:0000259" key="6">
    <source>
        <dbReference type="Pfam" id="PF00408"/>
    </source>
</evidence>
<dbReference type="Pfam" id="PF21404">
    <property type="entry name" value="AMG1_III"/>
    <property type="match status" value="1"/>
</dbReference>
<dbReference type="Pfam" id="PF02878">
    <property type="entry name" value="PGM_PMM_I"/>
    <property type="match status" value="1"/>
</dbReference>
<evidence type="ECO:0000313" key="10">
    <source>
        <dbReference type="EMBL" id="EEA06088.1"/>
    </source>
</evidence>
<keyword evidence="11" id="KW-1185">Reference proteome</keyword>
<comment type="cofactor">
    <cofactor evidence="1">
        <name>Mg(2+)</name>
        <dbReference type="ChEBI" id="CHEBI:18420"/>
    </cofactor>
</comment>
<dbReference type="PANTHER" id="PTHR45955:SF1">
    <property type="entry name" value="PHOSPHOACETYLGLUCOSAMINE MUTASE"/>
    <property type="match status" value="1"/>
</dbReference>
<accession>B6AD84</accession>
<feature type="domain" description="Phosphoacetylglucosamine mutase AMG1" evidence="8">
    <location>
        <begin position="349"/>
        <end position="517"/>
    </location>
</feature>
<evidence type="ECO:0000313" key="11">
    <source>
        <dbReference type="Proteomes" id="UP000001460"/>
    </source>
</evidence>
<evidence type="ECO:0000256" key="4">
    <source>
        <dbReference type="ARBA" id="ARBA00022842"/>
    </source>
</evidence>
<dbReference type="RefSeq" id="XP_002140437.1">
    <property type="nucleotide sequence ID" value="XM_002140401.1"/>
</dbReference>
<dbReference type="Pfam" id="PF00408">
    <property type="entry name" value="PGM_PMM_IV"/>
    <property type="match status" value="1"/>
</dbReference>
<feature type="domain" description="Phosphoacetylglucosamine mutase AMG1" evidence="9">
    <location>
        <begin position="221"/>
        <end position="334"/>
    </location>
</feature>
<dbReference type="GO" id="GO:0005975">
    <property type="term" value="P:carbohydrate metabolic process"/>
    <property type="evidence" value="ECO:0007669"/>
    <property type="project" value="InterPro"/>
</dbReference>
<evidence type="ECO:0000259" key="8">
    <source>
        <dbReference type="Pfam" id="PF21404"/>
    </source>
</evidence>
<dbReference type="GeneID" id="6995472"/>
<dbReference type="STRING" id="441375.B6AD84"/>
<proteinExistence type="inferred from homology"/>
<dbReference type="InterPro" id="IPR016055">
    <property type="entry name" value="A-D-PHexomutase_a/b/a-I/II/III"/>
</dbReference>
<keyword evidence="5 10" id="KW-0413">Isomerase</keyword>
<dbReference type="VEuPathDB" id="CryptoDB:CMU_018450"/>
<dbReference type="AlphaFoldDB" id="B6AD84"/>
<dbReference type="eggNOG" id="KOG2537">
    <property type="taxonomic scope" value="Eukaryota"/>
</dbReference>
<dbReference type="EMBL" id="DS989728">
    <property type="protein sequence ID" value="EEA06088.1"/>
    <property type="molecule type" value="Genomic_DNA"/>
</dbReference>
<sequence>MSLLRHSLSKVIESSGATIKPLGPLTYGTAGFRLNYESYPITLRQIVIYSTVVACLRSASVGNKWVGIIITASHNKIQDNGLKIIDISGSMLNIEFEKISSDVMNSECPLTKLDKYYEEFKLRNINLDLNKAHILIGYDTRPSSPELVGYIKDTLDNLGVDNHYEFGHVTTPQLHFIVALANGTLNELLPRETPNIWNYLDDFNKNKVVEDSLALYYAYHEYYFKLFVENITQSEILYTTQDDSYSSNGRFLVDVANGVAKYHIGRYSKCLKLTANICMEQINDDKPELLNDQCGSEYIQKNKIAPRNFYDNGNFDIADIDYVASFDGDADRIVYFTKKKSDPEIILIDGDRLAAIYINVIITLFRKIISNINKENCSTLDDIFRLKVGVVQTAYANGSSTLYISELLNSLDKDFFESEVTCVPTGVKHLHRKAESYEVAIYFESNGHGTVIYNRKELILWAKKLRKLYLLNCNCRYDHPSYMKCNECSTLKQLFCFLNIFNPAIGDGMSDLLAFEASRMFIQGTYGCQFAVQMYHDLVTIQDKIPLPRSKLDILVCDKQTEKFLIQPTELQEKIDNILVNYNNNLCRAFIRPSGTENICRLFVESPNQEQSTEIMNSLKQLLHDFSSV</sequence>
<name>B6AD84_CRYMR</name>
<keyword evidence="4" id="KW-0460">Magnesium</keyword>
<feature type="domain" description="Alpha-D-phosphohexomutase C-terminal" evidence="6">
    <location>
        <begin position="588"/>
        <end position="617"/>
    </location>
</feature>
<dbReference type="PANTHER" id="PTHR45955">
    <property type="entry name" value="PHOSPHOACETYLGLUCOSAMINE MUTASE"/>
    <property type="match status" value="1"/>
</dbReference>
<evidence type="ECO:0000256" key="2">
    <source>
        <dbReference type="ARBA" id="ARBA00010231"/>
    </source>
</evidence>
<evidence type="ECO:0000259" key="7">
    <source>
        <dbReference type="Pfam" id="PF02878"/>
    </source>
</evidence>
<dbReference type="Gene3D" id="3.30.310.50">
    <property type="entry name" value="Alpha-D-phosphohexomutase, C-terminal domain"/>
    <property type="match status" value="1"/>
</dbReference>
<dbReference type="InterPro" id="IPR049022">
    <property type="entry name" value="AMG1_III"/>
</dbReference>
<evidence type="ECO:0000259" key="9">
    <source>
        <dbReference type="Pfam" id="PF21405"/>
    </source>
</evidence>
<dbReference type="GO" id="GO:0006048">
    <property type="term" value="P:UDP-N-acetylglucosamine biosynthetic process"/>
    <property type="evidence" value="ECO:0007669"/>
    <property type="project" value="TreeGrafter"/>
</dbReference>
<dbReference type="OMA" id="WEAYATK"/>
<comment type="similarity">
    <text evidence="2">Belongs to the phosphohexose mutase family.</text>
</comment>
<protein>
    <submittedName>
        <fullName evidence="10">Phosphoacetyl glucosamine mutase, putative</fullName>
        <ecNumber evidence="10">5.4.2.3</ecNumber>
    </submittedName>
</protein>
<gene>
    <name evidence="10" type="ORF">CMU_018450</name>
</gene>
<evidence type="ECO:0000256" key="3">
    <source>
        <dbReference type="ARBA" id="ARBA00022723"/>
    </source>
</evidence>
<dbReference type="SUPFAM" id="SSF55957">
    <property type="entry name" value="Phosphoglucomutase, C-terminal domain"/>
    <property type="match status" value="1"/>
</dbReference>
<keyword evidence="3" id="KW-0479">Metal-binding</keyword>
<dbReference type="InterPro" id="IPR036900">
    <property type="entry name" value="A-D-PHexomutase_C_sf"/>
</dbReference>
<dbReference type="GO" id="GO:0046872">
    <property type="term" value="F:metal ion binding"/>
    <property type="evidence" value="ECO:0007669"/>
    <property type="project" value="UniProtKB-KW"/>
</dbReference>
<evidence type="ECO:0000256" key="1">
    <source>
        <dbReference type="ARBA" id="ARBA00001946"/>
    </source>
</evidence>